<evidence type="ECO:0000259" key="9">
    <source>
        <dbReference type="PROSITE" id="PS50859"/>
    </source>
</evidence>
<keyword evidence="2" id="KW-0488">Methylation</keyword>
<dbReference type="FunCoup" id="D7G927">
    <property type="interactions" value="580"/>
</dbReference>
<dbReference type="GO" id="GO:0005794">
    <property type="term" value="C:Golgi apparatus"/>
    <property type="evidence" value="ECO:0007669"/>
    <property type="project" value="TreeGrafter"/>
</dbReference>
<dbReference type="OMA" id="HYIGIIR"/>
<dbReference type="PROSITE" id="PS50892">
    <property type="entry name" value="V_SNARE"/>
    <property type="match status" value="1"/>
</dbReference>
<feature type="domain" description="Longin" evidence="9">
    <location>
        <begin position="10"/>
        <end position="106"/>
    </location>
</feature>
<dbReference type="EMBL" id="FN649181">
    <property type="protein sequence ID" value="CBJ28188.1"/>
    <property type="molecule type" value="Genomic_DNA"/>
</dbReference>
<keyword evidence="4" id="KW-0564">Palmitate</keyword>
<dbReference type="Gene3D" id="3.30.450.50">
    <property type="entry name" value="Longin domain"/>
    <property type="match status" value="1"/>
</dbReference>
<dbReference type="PROSITE" id="PS00417">
    <property type="entry name" value="SYNAPTOBREVIN"/>
    <property type="match status" value="1"/>
</dbReference>
<dbReference type="OrthoDB" id="27923at2759"/>
<evidence type="ECO:0000256" key="6">
    <source>
        <dbReference type="ARBA" id="ARBA00023289"/>
    </source>
</evidence>
<evidence type="ECO:0000256" key="8">
    <source>
        <dbReference type="PROSITE-ProRule" id="PRU00290"/>
    </source>
</evidence>
<protein>
    <submittedName>
        <fullName evidence="11">Soluble NSF Attachment Protein (SNAP) Receptor (SNARE)</fullName>
    </submittedName>
</protein>
<evidence type="ECO:0000256" key="5">
    <source>
        <dbReference type="ARBA" id="ARBA00023288"/>
    </source>
</evidence>
<dbReference type="InParanoid" id="D7G927"/>
<keyword evidence="3" id="KW-0472">Membrane</keyword>
<dbReference type="InterPro" id="IPR011012">
    <property type="entry name" value="Longin-like_dom_sf"/>
</dbReference>
<evidence type="ECO:0000256" key="2">
    <source>
        <dbReference type="ARBA" id="ARBA00022481"/>
    </source>
</evidence>
<evidence type="ECO:0000259" key="10">
    <source>
        <dbReference type="PROSITE" id="PS50892"/>
    </source>
</evidence>
<dbReference type="SMART" id="SM01270">
    <property type="entry name" value="Longin"/>
    <property type="match status" value="1"/>
</dbReference>
<comment type="subcellular location">
    <subcellularLocation>
        <location evidence="7">Endomembrane system</location>
        <topology evidence="7">Lipid-anchor</topology>
        <orientation evidence="7">Cytoplasmic side</orientation>
    </subcellularLocation>
</comment>
<keyword evidence="5" id="KW-0449">Lipoprotein</keyword>
<keyword evidence="11" id="KW-0675">Receptor</keyword>
<sequence length="198" mass="23079">MKVVSICTMRYNRDTAEPVMLSQVNELSSYGFFQRQGIKEMCTFFSKTIVKRTQPGQRQSVQHEDYNVHVYMRQDGLAGTVTADLEYPPRVAFVLLTQLLEQYAEQVSWQSEIRHEAIRFPPMDKMIVDYQDPAKADKITKIQRDLDETTEVLHRTIDNVLERGVRLDELVDRSDDLSRQSKMFYKQARKTNSCCVVS</sequence>
<dbReference type="SUPFAM" id="SSF58038">
    <property type="entry name" value="SNARE fusion complex"/>
    <property type="match status" value="1"/>
</dbReference>
<dbReference type="InterPro" id="IPR010908">
    <property type="entry name" value="Longin_dom"/>
</dbReference>
<keyword evidence="12" id="KW-1185">Reference proteome</keyword>
<gene>
    <name evidence="11" type="primary">SNR10</name>
    <name evidence="11" type="ORF">Esi_0094_0076</name>
</gene>
<proteinExistence type="inferred from homology"/>
<dbReference type="GO" id="GO:0006888">
    <property type="term" value="P:endoplasmic reticulum to Golgi vesicle-mediated transport"/>
    <property type="evidence" value="ECO:0007669"/>
    <property type="project" value="TreeGrafter"/>
</dbReference>
<comment type="similarity">
    <text evidence="1">Belongs to the synaptobrevin family.</text>
</comment>
<dbReference type="PANTHER" id="PTHR45806:SF1">
    <property type="entry name" value="SYNAPTOBREVIN HOMOLOG YKT6"/>
    <property type="match status" value="1"/>
</dbReference>
<dbReference type="AlphaFoldDB" id="D7G927"/>
<dbReference type="STRING" id="2880.D7G927"/>
<dbReference type="CDD" id="cd14824">
    <property type="entry name" value="Longin"/>
    <property type="match status" value="1"/>
</dbReference>
<evidence type="ECO:0000256" key="3">
    <source>
        <dbReference type="ARBA" id="ARBA00023136"/>
    </source>
</evidence>
<dbReference type="Proteomes" id="UP000002630">
    <property type="component" value="Linkage Group LG10"/>
</dbReference>
<dbReference type="GO" id="GO:0005484">
    <property type="term" value="F:SNAP receptor activity"/>
    <property type="evidence" value="ECO:0007669"/>
    <property type="project" value="TreeGrafter"/>
</dbReference>
<dbReference type="Pfam" id="PF13774">
    <property type="entry name" value="Longin"/>
    <property type="match status" value="1"/>
</dbReference>
<dbReference type="PROSITE" id="PS50859">
    <property type="entry name" value="LONGIN"/>
    <property type="match status" value="1"/>
</dbReference>
<reference evidence="11 12" key="1">
    <citation type="journal article" date="2010" name="Nature">
        <title>The Ectocarpus genome and the independent evolution of multicellularity in brown algae.</title>
        <authorList>
            <person name="Cock J.M."/>
            <person name="Sterck L."/>
            <person name="Rouze P."/>
            <person name="Scornet D."/>
            <person name="Allen A.E."/>
            <person name="Amoutzias G."/>
            <person name="Anthouard V."/>
            <person name="Artiguenave F."/>
            <person name="Aury J.M."/>
            <person name="Badger J.H."/>
            <person name="Beszteri B."/>
            <person name="Billiau K."/>
            <person name="Bonnet E."/>
            <person name="Bothwell J.H."/>
            <person name="Bowler C."/>
            <person name="Boyen C."/>
            <person name="Brownlee C."/>
            <person name="Carrano C.J."/>
            <person name="Charrier B."/>
            <person name="Cho G.Y."/>
            <person name="Coelho S.M."/>
            <person name="Collen J."/>
            <person name="Corre E."/>
            <person name="Da Silva C."/>
            <person name="Delage L."/>
            <person name="Delaroque N."/>
            <person name="Dittami S.M."/>
            <person name="Doulbeau S."/>
            <person name="Elias M."/>
            <person name="Farnham G."/>
            <person name="Gachon C.M."/>
            <person name="Gschloessl B."/>
            <person name="Heesch S."/>
            <person name="Jabbari K."/>
            <person name="Jubin C."/>
            <person name="Kawai H."/>
            <person name="Kimura K."/>
            <person name="Kloareg B."/>
            <person name="Kupper F.C."/>
            <person name="Lang D."/>
            <person name="Le Bail A."/>
            <person name="Leblanc C."/>
            <person name="Lerouge P."/>
            <person name="Lohr M."/>
            <person name="Lopez P.J."/>
            <person name="Martens C."/>
            <person name="Maumus F."/>
            <person name="Michel G."/>
            <person name="Miranda-Saavedra D."/>
            <person name="Morales J."/>
            <person name="Moreau H."/>
            <person name="Motomura T."/>
            <person name="Nagasato C."/>
            <person name="Napoli C.A."/>
            <person name="Nelson D.R."/>
            <person name="Nyvall-Collen P."/>
            <person name="Peters A.F."/>
            <person name="Pommier C."/>
            <person name="Potin P."/>
            <person name="Poulain J."/>
            <person name="Quesneville H."/>
            <person name="Read B."/>
            <person name="Rensing S.A."/>
            <person name="Ritter A."/>
            <person name="Rousvoal S."/>
            <person name="Samanta M."/>
            <person name="Samson G."/>
            <person name="Schroeder D.C."/>
            <person name="Segurens B."/>
            <person name="Strittmatter M."/>
            <person name="Tonon T."/>
            <person name="Tregear J.W."/>
            <person name="Valentin K."/>
            <person name="von Dassow P."/>
            <person name="Yamagishi T."/>
            <person name="Van de Peer Y."/>
            <person name="Wincker P."/>
        </authorList>
    </citation>
    <scope>NUCLEOTIDE SEQUENCE [LARGE SCALE GENOMIC DNA]</scope>
    <source>
        <strain evidence="12">Ec32 / CCAP1310/4</strain>
    </source>
</reference>
<accession>D7G927</accession>
<evidence type="ECO:0000256" key="4">
    <source>
        <dbReference type="ARBA" id="ARBA00023139"/>
    </source>
</evidence>
<evidence type="ECO:0000256" key="7">
    <source>
        <dbReference type="ARBA" id="ARBA00046278"/>
    </source>
</evidence>
<evidence type="ECO:0000313" key="11">
    <source>
        <dbReference type="EMBL" id="CBJ28188.1"/>
    </source>
</evidence>
<evidence type="ECO:0000313" key="12">
    <source>
        <dbReference type="Proteomes" id="UP000002630"/>
    </source>
</evidence>
<dbReference type="InterPro" id="IPR042855">
    <property type="entry name" value="V_SNARE_CC"/>
</dbReference>
<dbReference type="eggNOG" id="KOG0861">
    <property type="taxonomic scope" value="Eukaryota"/>
</dbReference>
<name>D7G927_ECTSI</name>
<dbReference type="Gene3D" id="1.20.5.110">
    <property type="match status" value="1"/>
</dbReference>
<keyword evidence="6" id="KW-0636">Prenylation</keyword>
<evidence type="ECO:0000256" key="1">
    <source>
        <dbReference type="ARBA" id="ARBA00008025"/>
    </source>
</evidence>
<feature type="domain" description="V-SNARE coiled-coil homology" evidence="10">
    <location>
        <begin position="138"/>
        <end position="198"/>
    </location>
</feature>
<dbReference type="GO" id="GO:0016020">
    <property type="term" value="C:membrane"/>
    <property type="evidence" value="ECO:0007669"/>
    <property type="project" value="InterPro"/>
</dbReference>
<dbReference type="PRINTS" id="PR00219">
    <property type="entry name" value="SYNAPTOBREVN"/>
</dbReference>
<keyword evidence="8" id="KW-0175">Coiled coil</keyword>
<dbReference type="SUPFAM" id="SSF64356">
    <property type="entry name" value="SNARE-like"/>
    <property type="match status" value="1"/>
</dbReference>
<dbReference type="PANTHER" id="PTHR45806">
    <property type="entry name" value="SYNAPTOBREVIN HOMOLOG YKT6"/>
    <property type="match status" value="1"/>
</dbReference>
<organism evidence="11 12">
    <name type="scientific">Ectocarpus siliculosus</name>
    <name type="common">Brown alga</name>
    <name type="synonym">Conferva siliculosa</name>
    <dbReference type="NCBI Taxonomy" id="2880"/>
    <lineage>
        <taxon>Eukaryota</taxon>
        <taxon>Sar</taxon>
        <taxon>Stramenopiles</taxon>
        <taxon>Ochrophyta</taxon>
        <taxon>PX clade</taxon>
        <taxon>Phaeophyceae</taxon>
        <taxon>Ectocarpales</taxon>
        <taxon>Ectocarpaceae</taxon>
        <taxon>Ectocarpus</taxon>
    </lineage>
</organism>
<dbReference type="Pfam" id="PF00957">
    <property type="entry name" value="Synaptobrevin"/>
    <property type="match status" value="1"/>
</dbReference>
<dbReference type="InterPro" id="IPR001388">
    <property type="entry name" value="Synaptobrevin-like"/>
</dbReference>
<dbReference type="EMBL" id="FN649735">
    <property type="protein sequence ID" value="CBJ28188.1"/>
    <property type="molecule type" value="Genomic_DNA"/>
</dbReference>